<dbReference type="PANTHER" id="PTHR30615:SF8">
    <property type="entry name" value="UPF0047 PROTEIN C4A8.02C"/>
    <property type="match status" value="1"/>
</dbReference>
<dbReference type="NCBIfam" id="TIGR00149">
    <property type="entry name" value="TIGR00149_YjbQ"/>
    <property type="match status" value="1"/>
</dbReference>
<comment type="similarity">
    <text evidence="1">Belongs to the UPF0047 family.</text>
</comment>
<dbReference type="Pfam" id="PF01894">
    <property type="entry name" value="YjbQ"/>
    <property type="match status" value="1"/>
</dbReference>
<organism evidence="2 3">
    <name type="scientific">Mariprofundus ferrooxydans PV-1</name>
    <dbReference type="NCBI Taxonomy" id="314345"/>
    <lineage>
        <taxon>Bacteria</taxon>
        <taxon>Pseudomonadati</taxon>
        <taxon>Pseudomonadota</taxon>
        <taxon>Candidatius Mariprofundia</taxon>
        <taxon>Mariprofundales</taxon>
        <taxon>Mariprofundaceae</taxon>
        <taxon>Mariprofundus</taxon>
    </lineage>
</organism>
<dbReference type="InterPro" id="IPR001602">
    <property type="entry name" value="UPF0047_YjbQ-like"/>
</dbReference>
<reference evidence="2 3" key="1">
    <citation type="submission" date="2006-09" db="EMBL/GenBank/DDBJ databases">
        <authorList>
            <person name="Emerson D."/>
            <person name="Ferriera S."/>
            <person name="Johnson J."/>
            <person name="Kravitz S."/>
            <person name="Halpern A."/>
            <person name="Remington K."/>
            <person name="Beeson K."/>
            <person name="Tran B."/>
            <person name="Rogers Y.-H."/>
            <person name="Friedman R."/>
            <person name="Venter J.C."/>
        </authorList>
    </citation>
    <scope>NUCLEOTIDE SEQUENCE [LARGE SCALE GENOMIC DNA]</scope>
    <source>
        <strain evidence="2 3">PV-1</strain>
    </source>
</reference>
<name>Q0F3C9_9PROT</name>
<proteinExistence type="inferred from homology"/>
<dbReference type="AlphaFoldDB" id="Q0F3C9"/>
<dbReference type="Proteomes" id="UP000005297">
    <property type="component" value="Unassembled WGS sequence"/>
</dbReference>
<dbReference type="PANTHER" id="PTHR30615">
    <property type="entry name" value="UNCHARACTERIZED PROTEIN YJBQ-RELATED"/>
    <property type="match status" value="1"/>
</dbReference>
<dbReference type="InterPro" id="IPR035917">
    <property type="entry name" value="YjbQ-like_sf"/>
</dbReference>
<comment type="caution">
    <text evidence="2">The sequence shown here is derived from an EMBL/GenBank/DDBJ whole genome shotgun (WGS) entry which is preliminary data.</text>
</comment>
<dbReference type="InParanoid" id="Q0F3C9"/>
<gene>
    <name evidence="2" type="ORF">SPV1_04308</name>
</gene>
<evidence type="ECO:0000256" key="1">
    <source>
        <dbReference type="ARBA" id="ARBA00005534"/>
    </source>
</evidence>
<dbReference type="eggNOG" id="COG0432">
    <property type="taxonomic scope" value="Bacteria"/>
</dbReference>
<dbReference type="HOGENOM" id="CLU_096980_3_0_0"/>
<dbReference type="SUPFAM" id="SSF111038">
    <property type="entry name" value="YjbQ-like"/>
    <property type="match status" value="1"/>
</dbReference>
<evidence type="ECO:0008006" key="4">
    <source>
        <dbReference type="Google" id="ProtNLM"/>
    </source>
</evidence>
<dbReference type="EMBL" id="AATS01000001">
    <property type="protein sequence ID" value="EAU56012.1"/>
    <property type="molecule type" value="Genomic_DNA"/>
</dbReference>
<evidence type="ECO:0000313" key="3">
    <source>
        <dbReference type="Proteomes" id="UP000005297"/>
    </source>
</evidence>
<protein>
    <recommendedName>
        <fullName evidence="4">YjbQ family protein</fullName>
    </recommendedName>
</protein>
<accession>Q0F3C9</accession>
<dbReference type="Gene3D" id="2.60.120.460">
    <property type="entry name" value="YjbQ-like"/>
    <property type="match status" value="1"/>
</dbReference>
<sequence length="102" mass="11834">MQAKVGDMWIQKSLKLQPRSRGFHLITRELTEQLPELAQIDVGLAHIFIRHSSASLTINENADPDVRTDMESHFKHFVPENQSYYLHTLEGADDMKFFLQSH</sequence>
<evidence type="ECO:0000313" key="2">
    <source>
        <dbReference type="EMBL" id="EAU56012.1"/>
    </source>
</evidence>
<keyword evidence="3" id="KW-1185">Reference proteome</keyword>